<dbReference type="EMBL" id="JAPCXB010000116">
    <property type="protein sequence ID" value="KAJ1607692.1"/>
    <property type="molecule type" value="Genomic_DNA"/>
</dbReference>
<comment type="caution">
    <text evidence="2">The sequence shown here is derived from an EMBL/GenBank/DDBJ whole genome shotgun (WGS) entry which is preliminary data.</text>
</comment>
<keyword evidence="3" id="KW-1185">Reference proteome</keyword>
<reference evidence="2" key="1">
    <citation type="submission" date="2022-10" db="EMBL/GenBank/DDBJ databases">
        <title>Adaptive evolution leads to modifications in subtelomeric GC content in a zoonotic Cryptosporidium species.</title>
        <authorList>
            <person name="Li J."/>
            <person name="Feng Y."/>
            <person name="Xiao L."/>
        </authorList>
    </citation>
    <scope>NUCLEOTIDE SEQUENCE</scope>
    <source>
        <strain evidence="2">25894</strain>
    </source>
</reference>
<evidence type="ECO:0000313" key="3">
    <source>
        <dbReference type="Proteomes" id="UP001071777"/>
    </source>
</evidence>
<evidence type="ECO:0000313" key="2">
    <source>
        <dbReference type="EMBL" id="KAJ1607692.1"/>
    </source>
</evidence>
<dbReference type="Proteomes" id="UP001071777">
    <property type="component" value="Unassembled WGS sequence"/>
</dbReference>
<sequence>MLLGKWRQNLRFGVEYTRESGSVGVSHPVHGGGFLYALGRFLREVQHAGDRLDNSGDQSLGDADGQGVGIPGGGSVKDLANQTRESVSHRFPEGLCADADSVHQVLGLLVDEPPPLLHVFLVHGQGPSNLAGSPCHLRDCLEGSEDRMIHEGLDSLFNASYHICPAIAAIISARSYRIDGLIEQVANPCSNIRKRVHRVPDRPQRGCYHVQLAVKLVLIVLPDPLNQLGAALALPGLELVHPQRSILYSRDRPDQRRKHQTERMGELLQNLAQIQIPDDAPVSLSAVAHARQLTAAAAAAGRGGRARLRLQEVQVKRQVDDHRVNLEALHEDPVQKRLLDRELLDHVPLVNELVLLALLVLLAAPVSVRTAAPGGVACGLAGPRPVPAAGGGAARDLLYLVDEHREDIDKVGIEADIDPKESDQELVDGDQLQRIAAGAPSAPELASLGGQLWRDCDAWNAQTPNVLGDLAKQIPHPSASCSAAGSLPLEPEDLTQSQQKFEATTSIGSAALTQREQSPSCWRPGTSPPEYLGSWTSSTEVSGTAPDRWCPCTADPPGCSQSRSESPEERSGPPGEPLAAVPDHEVLVGKQPQNKAAPSGGNLGHLVNDPVPPLAGPKVVHLKQVVLLLPPPIAVIPNAYELGSFPVAQGGALPLPVDEQVSGSEIVLPNKLRQRPRGEPLAPRQIGHRPAGPRLVAPLANLQIPAAAVVYEDRGHVICVQLLVAGLPACHQHHLESKSLVEDGPN</sequence>
<organism evidence="2 3">
    <name type="scientific">Cryptosporidium canis</name>
    <dbReference type="NCBI Taxonomy" id="195482"/>
    <lineage>
        <taxon>Eukaryota</taxon>
        <taxon>Sar</taxon>
        <taxon>Alveolata</taxon>
        <taxon>Apicomplexa</taxon>
        <taxon>Conoidasida</taxon>
        <taxon>Coccidia</taxon>
        <taxon>Eucoccidiorida</taxon>
        <taxon>Eimeriorina</taxon>
        <taxon>Cryptosporidiidae</taxon>
        <taxon>Cryptosporidium</taxon>
    </lineage>
</organism>
<feature type="compositionally biased region" description="Polar residues" evidence="1">
    <location>
        <begin position="510"/>
        <end position="520"/>
    </location>
</feature>
<protein>
    <submittedName>
        <fullName evidence="2">Uncharacterized protein</fullName>
    </submittedName>
</protein>
<accession>A0ABQ8P467</accession>
<name>A0ABQ8P467_9CRYT</name>
<proteinExistence type="predicted"/>
<feature type="region of interest" description="Disordered" evidence="1">
    <location>
        <begin position="52"/>
        <end position="74"/>
    </location>
</feature>
<feature type="region of interest" description="Disordered" evidence="1">
    <location>
        <begin position="510"/>
        <end position="580"/>
    </location>
</feature>
<gene>
    <name evidence="2" type="ORF">OJ252_2786</name>
</gene>
<feature type="compositionally biased region" description="Gly residues" evidence="1">
    <location>
        <begin position="64"/>
        <end position="74"/>
    </location>
</feature>
<evidence type="ECO:0000256" key="1">
    <source>
        <dbReference type="SAM" id="MobiDB-lite"/>
    </source>
</evidence>